<dbReference type="InParanoid" id="Q6CVX5"/>
<dbReference type="EMBL" id="CR382122">
    <property type="protein sequence ID" value="CAH02307.1"/>
    <property type="molecule type" value="Genomic_DNA"/>
</dbReference>
<dbReference type="AlphaFoldDB" id="Q6CVX5"/>
<dbReference type="Proteomes" id="UP000000598">
    <property type="component" value="Chromosome B"/>
</dbReference>
<name>Q6CVX5_KLULA</name>
<dbReference type="HOGENOM" id="CLU_037664_0_0_1"/>
<proteinExistence type="predicted"/>
<evidence type="ECO:0000313" key="7">
    <source>
        <dbReference type="EMBL" id="CAH02307.1"/>
    </source>
</evidence>
<dbReference type="GO" id="GO:0008270">
    <property type="term" value="F:zinc ion binding"/>
    <property type="evidence" value="ECO:0007669"/>
    <property type="project" value="UniProtKB-KW"/>
</dbReference>
<dbReference type="InterPro" id="IPR001841">
    <property type="entry name" value="Znf_RING"/>
</dbReference>
<dbReference type="SUPFAM" id="SSF57850">
    <property type="entry name" value="RING/U-box"/>
    <property type="match status" value="1"/>
</dbReference>
<feature type="compositionally biased region" description="Basic and acidic residues" evidence="5">
    <location>
        <begin position="205"/>
        <end position="219"/>
    </location>
</feature>
<dbReference type="PROSITE" id="PS50089">
    <property type="entry name" value="ZF_RING_2"/>
    <property type="match status" value="1"/>
</dbReference>
<keyword evidence="3" id="KW-0862">Zinc</keyword>
<dbReference type="InterPro" id="IPR017907">
    <property type="entry name" value="Znf_RING_CS"/>
</dbReference>
<dbReference type="OMA" id="NSEMTDY"/>
<dbReference type="KEGG" id="kla:KLLA0_B08679g"/>
<dbReference type="STRING" id="284590.Q6CVX5"/>
<dbReference type="eggNOG" id="KOG2177">
    <property type="taxonomic scope" value="Eukaryota"/>
</dbReference>
<dbReference type="PROSITE" id="PS00518">
    <property type="entry name" value="ZF_RING_1"/>
    <property type="match status" value="1"/>
</dbReference>
<feature type="compositionally biased region" description="Acidic residues" evidence="5">
    <location>
        <begin position="264"/>
        <end position="280"/>
    </location>
</feature>
<keyword evidence="2 4" id="KW-0863">Zinc-finger</keyword>
<dbReference type="Gene3D" id="3.30.40.10">
    <property type="entry name" value="Zinc/RING finger domain, C3HC4 (zinc finger)"/>
    <property type="match status" value="1"/>
</dbReference>
<reference evidence="7 8" key="1">
    <citation type="journal article" date="2004" name="Nature">
        <title>Genome evolution in yeasts.</title>
        <authorList>
            <consortium name="Genolevures"/>
            <person name="Dujon B."/>
            <person name="Sherman D."/>
            <person name="Fischer G."/>
            <person name="Durrens P."/>
            <person name="Casaregola S."/>
            <person name="Lafontaine I."/>
            <person name="de Montigny J."/>
            <person name="Marck C."/>
            <person name="Neuveglise C."/>
            <person name="Talla E."/>
            <person name="Goffard N."/>
            <person name="Frangeul L."/>
            <person name="Aigle M."/>
            <person name="Anthouard V."/>
            <person name="Babour A."/>
            <person name="Barbe V."/>
            <person name="Barnay S."/>
            <person name="Blanchin S."/>
            <person name="Beckerich J.M."/>
            <person name="Beyne E."/>
            <person name="Bleykasten C."/>
            <person name="Boisrame A."/>
            <person name="Boyer J."/>
            <person name="Cattolico L."/>
            <person name="Confanioleri F."/>
            <person name="de Daruvar A."/>
            <person name="Despons L."/>
            <person name="Fabre E."/>
            <person name="Fairhead C."/>
            <person name="Ferry-Dumazet H."/>
            <person name="Groppi A."/>
            <person name="Hantraye F."/>
            <person name="Hennequin C."/>
            <person name="Jauniaux N."/>
            <person name="Joyet P."/>
            <person name="Kachouri R."/>
            <person name="Kerrest A."/>
            <person name="Koszul R."/>
            <person name="Lemaire M."/>
            <person name="Lesur I."/>
            <person name="Ma L."/>
            <person name="Muller H."/>
            <person name="Nicaud J.M."/>
            <person name="Nikolski M."/>
            <person name="Oztas S."/>
            <person name="Ozier-Kalogeropoulos O."/>
            <person name="Pellenz S."/>
            <person name="Potier S."/>
            <person name="Richard G.F."/>
            <person name="Straub M.L."/>
            <person name="Suleau A."/>
            <person name="Swennene D."/>
            <person name="Tekaia F."/>
            <person name="Wesolowski-Louvel M."/>
            <person name="Westhof E."/>
            <person name="Wirth B."/>
            <person name="Zeniou-Meyer M."/>
            <person name="Zivanovic I."/>
            <person name="Bolotin-Fukuhara M."/>
            <person name="Thierry A."/>
            <person name="Bouchier C."/>
            <person name="Caudron B."/>
            <person name="Scarpelli C."/>
            <person name="Gaillardin C."/>
            <person name="Weissenbach J."/>
            <person name="Wincker P."/>
            <person name="Souciet J.L."/>
        </authorList>
    </citation>
    <scope>NUCLEOTIDE SEQUENCE [LARGE SCALE GENOMIC DNA]</scope>
    <source>
        <strain evidence="8">ATCC 8585 / CBS 2359 / DSM 70799 / NBRC 1267 / NRRL Y-1140 / WM37</strain>
    </source>
</reference>
<dbReference type="PANTHER" id="PTHR24103">
    <property type="entry name" value="E3 UBIQUITIN-PROTEIN LIGASE TRIM"/>
    <property type="match status" value="1"/>
</dbReference>
<evidence type="ECO:0000259" key="6">
    <source>
        <dbReference type="PROSITE" id="PS50089"/>
    </source>
</evidence>
<dbReference type="PaxDb" id="284590-Q6CVX5"/>
<evidence type="ECO:0000256" key="1">
    <source>
        <dbReference type="ARBA" id="ARBA00022723"/>
    </source>
</evidence>
<dbReference type="InterPro" id="IPR050143">
    <property type="entry name" value="TRIM/RBCC"/>
</dbReference>
<keyword evidence="1" id="KW-0479">Metal-binding</keyword>
<evidence type="ECO:0000256" key="2">
    <source>
        <dbReference type="ARBA" id="ARBA00022771"/>
    </source>
</evidence>
<evidence type="ECO:0000256" key="5">
    <source>
        <dbReference type="SAM" id="MobiDB-lite"/>
    </source>
</evidence>
<dbReference type="SMART" id="SM00184">
    <property type="entry name" value="RING"/>
    <property type="match status" value="1"/>
</dbReference>
<organism evidence="7 8">
    <name type="scientific">Kluyveromyces lactis (strain ATCC 8585 / CBS 2359 / DSM 70799 / NBRC 1267 / NRRL Y-1140 / WM37)</name>
    <name type="common">Yeast</name>
    <name type="synonym">Candida sphaerica</name>
    <dbReference type="NCBI Taxonomy" id="284590"/>
    <lineage>
        <taxon>Eukaryota</taxon>
        <taxon>Fungi</taxon>
        <taxon>Dikarya</taxon>
        <taxon>Ascomycota</taxon>
        <taxon>Saccharomycotina</taxon>
        <taxon>Saccharomycetes</taxon>
        <taxon>Saccharomycetales</taxon>
        <taxon>Saccharomycetaceae</taxon>
        <taxon>Kluyveromyces</taxon>
    </lineage>
</organism>
<dbReference type="InterPro" id="IPR027370">
    <property type="entry name" value="Znf-RING_euk"/>
</dbReference>
<dbReference type="Pfam" id="PF13445">
    <property type="entry name" value="zf-RING_UBOX"/>
    <property type="match status" value="1"/>
</dbReference>
<feature type="compositionally biased region" description="Basic and acidic residues" evidence="5">
    <location>
        <begin position="301"/>
        <end position="312"/>
    </location>
</feature>
<dbReference type="FunCoup" id="Q6CVX5">
    <property type="interactions" value="325"/>
</dbReference>
<feature type="compositionally biased region" description="Acidic residues" evidence="5">
    <location>
        <begin position="319"/>
        <end position="328"/>
    </location>
</feature>
<sequence length="363" mass="41458">MNGHLHTVIPKKSNADHLRIVGRVLDSTVCTICHDYMFVPVMTSCGHNYCYECLNNWLNNNRSNVSELTCPQCRNVITNEPSLNVALQQIVDLMLDIAAEDPQKSNSSEVRSLLTQRECSVAEYKSDLLEETLFNSVFKNTAKAIIDDDDDGIARCSNCQWEVEGPVCPNCNATIRNYNAGAQNFDEVDVDEYSDGELEEVERDLDNYRAESARTVHDLEAEEGDESLSSEMDQAWPTRRPRNFMHGEEEEEEEEDRGSIDSFIVDEEEEEEEEEEEQELKDERKFRRASVALSDDDDNESRDSDFYEHNDDGYASGDSLDESTSNDELEPHTIRLTHSQDNNNNNNNNSARKKRLIVLDSDE</sequence>
<feature type="region of interest" description="Disordered" evidence="5">
    <location>
        <begin position="205"/>
        <end position="363"/>
    </location>
</feature>
<feature type="domain" description="RING-type" evidence="6">
    <location>
        <begin position="30"/>
        <end position="74"/>
    </location>
</feature>
<gene>
    <name evidence="7" type="ORF">KLLA0_B08679g</name>
</gene>
<dbReference type="InterPro" id="IPR013083">
    <property type="entry name" value="Znf_RING/FYVE/PHD"/>
</dbReference>
<evidence type="ECO:0000256" key="3">
    <source>
        <dbReference type="ARBA" id="ARBA00022833"/>
    </source>
</evidence>
<evidence type="ECO:0000256" key="4">
    <source>
        <dbReference type="PROSITE-ProRule" id="PRU00175"/>
    </source>
</evidence>
<accession>Q6CVX5</accession>
<evidence type="ECO:0000313" key="8">
    <source>
        <dbReference type="Proteomes" id="UP000000598"/>
    </source>
</evidence>
<keyword evidence="8" id="KW-1185">Reference proteome</keyword>
<protein>
    <submittedName>
        <fullName evidence="7">KLLA0B08679p</fullName>
    </submittedName>
</protein>